<gene>
    <name evidence="3" type="primary">LOC111302697</name>
</gene>
<dbReference type="PANTHER" id="PTHR33264">
    <property type="entry name" value="EXPRESSED PROTEIN"/>
    <property type="match status" value="1"/>
</dbReference>
<evidence type="ECO:0000313" key="2">
    <source>
        <dbReference type="Proteomes" id="UP000515121"/>
    </source>
</evidence>
<feature type="region of interest" description="Disordered" evidence="1">
    <location>
        <begin position="86"/>
        <end position="107"/>
    </location>
</feature>
<dbReference type="RefSeq" id="XP_022754219.1">
    <property type="nucleotide sequence ID" value="XM_022898484.1"/>
</dbReference>
<dbReference type="GeneID" id="111302697"/>
<dbReference type="AlphaFoldDB" id="A0A6P5ZN25"/>
<dbReference type="PANTHER" id="PTHR33264:SF8">
    <property type="entry name" value="EXPRESSED PROTEIN"/>
    <property type="match status" value="1"/>
</dbReference>
<dbReference type="Proteomes" id="UP000515121">
    <property type="component" value="Unplaced"/>
</dbReference>
<sequence length="153" mass="16920">MTRPVLMRAPPVTRRQPVLLSEDPKTARKGNKFGAVVGGTVAECTAVFCCCPFSVMELLVLGLYKVPAGLCKKVWKRRKRQRLMKKNPGFLGPAKVGPPRAELEAEPDQVVGKGARCGDDQDDGCAGAVHLEKEMWDRFYGTGFWRSPSQRET</sequence>
<proteinExistence type="predicted"/>
<dbReference type="KEGG" id="dzi:111302697"/>
<protein>
    <submittedName>
        <fullName evidence="3">Uncharacterized protein LOC111302697</fullName>
    </submittedName>
</protein>
<keyword evidence="2" id="KW-1185">Reference proteome</keyword>
<reference evidence="3" key="1">
    <citation type="submission" date="2025-08" db="UniProtKB">
        <authorList>
            <consortium name="RefSeq"/>
        </authorList>
    </citation>
    <scope>IDENTIFICATION</scope>
    <source>
        <tissue evidence="3">Fruit stalk</tissue>
    </source>
</reference>
<evidence type="ECO:0000256" key="1">
    <source>
        <dbReference type="SAM" id="MobiDB-lite"/>
    </source>
</evidence>
<organism evidence="2 3">
    <name type="scientific">Durio zibethinus</name>
    <name type="common">Durian</name>
    <dbReference type="NCBI Taxonomy" id="66656"/>
    <lineage>
        <taxon>Eukaryota</taxon>
        <taxon>Viridiplantae</taxon>
        <taxon>Streptophyta</taxon>
        <taxon>Embryophyta</taxon>
        <taxon>Tracheophyta</taxon>
        <taxon>Spermatophyta</taxon>
        <taxon>Magnoliopsida</taxon>
        <taxon>eudicotyledons</taxon>
        <taxon>Gunneridae</taxon>
        <taxon>Pentapetalae</taxon>
        <taxon>rosids</taxon>
        <taxon>malvids</taxon>
        <taxon>Malvales</taxon>
        <taxon>Malvaceae</taxon>
        <taxon>Helicteroideae</taxon>
        <taxon>Durio</taxon>
    </lineage>
</organism>
<accession>A0A6P5ZN25</accession>
<name>A0A6P5ZN25_DURZI</name>
<evidence type="ECO:0000313" key="3">
    <source>
        <dbReference type="RefSeq" id="XP_022754219.1"/>
    </source>
</evidence>
<dbReference type="OrthoDB" id="695262at2759"/>